<dbReference type="CDD" id="cd01949">
    <property type="entry name" value="GGDEF"/>
    <property type="match status" value="1"/>
</dbReference>
<dbReference type="FunFam" id="3.30.70.270:FF:000001">
    <property type="entry name" value="Diguanylate cyclase domain protein"/>
    <property type="match status" value="1"/>
</dbReference>
<evidence type="ECO:0000313" key="6">
    <source>
        <dbReference type="Proteomes" id="UP001141950"/>
    </source>
</evidence>
<evidence type="ECO:0000259" key="1">
    <source>
        <dbReference type="PROSITE" id="PS50112"/>
    </source>
</evidence>
<dbReference type="InterPro" id="IPR035965">
    <property type="entry name" value="PAS-like_dom_sf"/>
</dbReference>
<dbReference type="SUPFAM" id="SSF141868">
    <property type="entry name" value="EAL domain-like"/>
    <property type="match status" value="1"/>
</dbReference>
<sequence>MPKNYKIHKDEFHNSKNTEQLLDHLQRRYEDFEFVQKIFNVGYWEYDFQKDATTWSKQLFTIHGIEDDFSMSFDQFYTLIHPDDRTRTIERFNAALDDKTGYEIEFRIVHPDGEIRNVVQVTEFVVNELNELTRIVGVVQDTTVHKKLQLSLIEEEQYYKSLFDNNPDSVFSFDLQGNFLSWNPAFLETFAVKEEEILHQNYQAFVEPASSEKTNHFFLETIRTRTPQNYETTGIHKDGSILEFNVTNIPIVINNELVGVYGIAKNITAQKAVERSLIDAETKYRSLVEQSIVGVFIAVEGTFIYSNPHLNKMMGYDTITDLKVLSLIHPEDRQRVIDEISSLAEGESIQNYHHRGIKRDGSIIIIEVHYKKVLHQGKPATIGTVLDVTERKQTEELNQFLAYHDYLTTLPNRRMFEVQLDQRLKNSRDASKKVVVMLIDLDRFKYVNDTLGHSIGDVLLQHFARRVQECLQAGQTVYRLGGDEFCIVMSEVNHHDEIRRLADKLAQLTKVDFVIDGYDLHVTISIGISMSPEDGSTVETLFKNADTALYVAKSQGRDQIQYYSASTDLQSFKHFNLSNDLRKALDKKEFFLMYMPRVDSQTTKIVGVEALIRWTHPEWGLISPAEFIPIAEETGLIVPIGEWVLREACRQNKSWQDQGFKPITTSVNFSVKQLIRPNILQTIDNIIEETGIAAGQLEIEITESSFISNEFEVTQLLSELKKRNIKVSLDDFGTGYSSLYLLKQLTLDTLKIDRSFVEEILTDSVNRSIIQCILTLAKELDMNVVAEGVETAEQYALLKELQCDEIQGYYFSRPLHVEAFAKLLRDNNMT</sequence>
<dbReference type="SMART" id="SM00267">
    <property type="entry name" value="GGDEF"/>
    <property type="match status" value="1"/>
</dbReference>
<dbReference type="Pfam" id="PF00989">
    <property type="entry name" value="PAS"/>
    <property type="match status" value="1"/>
</dbReference>
<dbReference type="SUPFAM" id="SSF55785">
    <property type="entry name" value="PYP-like sensor domain (PAS domain)"/>
    <property type="match status" value="3"/>
</dbReference>
<dbReference type="PANTHER" id="PTHR44757">
    <property type="entry name" value="DIGUANYLATE CYCLASE DGCP"/>
    <property type="match status" value="1"/>
</dbReference>
<evidence type="ECO:0000259" key="4">
    <source>
        <dbReference type="PROSITE" id="PS50887"/>
    </source>
</evidence>
<dbReference type="SMART" id="SM00052">
    <property type="entry name" value="EAL"/>
    <property type="match status" value="1"/>
</dbReference>
<dbReference type="RefSeq" id="WP_257447854.1">
    <property type="nucleotide sequence ID" value="NZ_JANIPJ010000011.1"/>
</dbReference>
<dbReference type="SUPFAM" id="SSF55073">
    <property type="entry name" value="Nucleotide cyclase"/>
    <property type="match status" value="1"/>
</dbReference>
<protein>
    <submittedName>
        <fullName evidence="5">EAL domain-containing protein</fullName>
    </submittedName>
</protein>
<dbReference type="InterPro" id="IPR013767">
    <property type="entry name" value="PAS_fold"/>
</dbReference>
<dbReference type="PROSITE" id="PS50887">
    <property type="entry name" value="GGDEF"/>
    <property type="match status" value="1"/>
</dbReference>
<dbReference type="InterPro" id="IPR000700">
    <property type="entry name" value="PAS-assoc_C"/>
</dbReference>
<evidence type="ECO:0000259" key="2">
    <source>
        <dbReference type="PROSITE" id="PS50113"/>
    </source>
</evidence>
<dbReference type="EMBL" id="JANIPJ010000011">
    <property type="protein sequence ID" value="MCR2805442.1"/>
    <property type="molecule type" value="Genomic_DNA"/>
</dbReference>
<dbReference type="InterPro" id="IPR035919">
    <property type="entry name" value="EAL_sf"/>
</dbReference>
<dbReference type="InterPro" id="IPR052155">
    <property type="entry name" value="Biofilm_reg_signaling"/>
</dbReference>
<evidence type="ECO:0000313" key="5">
    <source>
        <dbReference type="EMBL" id="MCR2805442.1"/>
    </source>
</evidence>
<feature type="domain" description="GGDEF" evidence="4">
    <location>
        <begin position="432"/>
        <end position="565"/>
    </location>
</feature>
<dbReference type="InterPro" id="IPR001633">
    <property type="entry name" value="EAL_dom"/>
</dbReference>
<dbReference type="Gene3D" id="2.10.70.100">
    <property type="match status" value="1"/>
</dbReference>
<dbReference type="Proteomes" id="UP001141950">
    <property type="component" value="Unassembled WGS sequence"/>
</dbReference>
<comment type="caution">
    <text evidence="5">The sequence shown here is derived from an EMBL/GenBank/DDBJ whole genome shotgun (WGS) entry which is preliminary data.</text>
</comment>
<organism evidence="5 6">
    <name type="scientific">Paenibacillus soyae</name>
    <dbReference type="NCBI Taxonomy" id="2969249"/>
    <lineage>
        <taxon>Bacteria</taxon>
        <taxon>Bacillati</taxon>
        <taxon>Bacillota</taxon>
        <taxon>Bacilli</taxon>
        <taxon>Bacillales</taxon>
        <taxon>Paenibacillaceae</taxon>
        <taxon>Paenibacillus</taxon>
    </lineage>
</organism>
<proteinExistence type="predicted"/>
<name>A0A9X2MSE7_9BACL</name>
<dbReference type="PANTHER" id="PTHR44757:SF2">
    <property type="entry name" value="BIOFILM ARCHITECTURE MAINTENANCE PROTEIN MBAA"/>
    <property type="match status" value="1"/>
</dbReference>
<dbReference type="InterPro" id="IPR029787">
    <property type="entry name" value="Nucleotide_cyclase"/>
</dbReference>
<dbReference type="Pfam" id="PF00990">
    <property type="entry name" value="GGDEF"/>
    <property type="match status" value="1"/>
</dbReference>
<dbReference type="InterPro" id="IPR000160">
    <property type="entry name" value="GGDEF_dom"/>
</dbReference>
<dbReference type="SMART" id="SM00091">
    <property type="entry name" value="PAS"/>
    <property type="match status" value="3"/>
</dbReference>
<evidence type="ECO:0000259" key="3">
    <source>
        <dbReference type="PROSITE" id="PS50883"/>
    </source>
</evidence>
<reference evidence="5" key="1">
    <citation type="submission" date="2022-08" db="EMBL/GenBank/DDBJ databases">
        <title>The genomic sequence of strain Paenibacillus sp. SCIV0701.</title>
        <authorList>
            <person name="Zhao H."/>
        </authorList>
    </citation>
    <scope>NUCLEOTIDE SEQUENCE</scope>
    <source>
        <strain evidence="5">SCIV0701</strain>
    </source>
</reference>
<keyword evidence="6" id="KW-1185">Reference proteome</keyword>
<dbReference type="InterPro" id="IPR000014">
    <property type="entry name" value="PAS"/>
</dbReference>
<dbReference type="CDD" id="cd01948">
    <property type="entry name" value="EAL"/>
    <property type="match status" value="1"/>
</dbReference>
<dbReference type="Pfam" id="PF08447">
    <property type="entry name" value="PAS_3"/>
    <property type="match status" value="2"/>
</dbReference>
<dbReference type="NCBIfam" id="TIGR00229">
    <property type="entry name" value="sensory_box"/>
    <property type="match status" value="3"/>
</dbReference>
<dbReference type="InterPro" id="IPR001610">
    <property type="entry name" value="PAC"/>
</dbReference>
<dbReference type="CDD" id="cd00130">
    <property type="entry name" value="PAS"/>
    <property type="match status" value="3"/>
</dbReference>
<dbReference type="PROSITE" id="PS50112">
    <property type="entry name" value="PAS"/>
    <property type="match status" value="1"/>
</dbReference>
<dbReference type="InterPro" id="IPR013655">
    <property type="entry name" value="PAS_fold_3"/>
</dbReference>
<accession>A0A9X2MSE7</accession>
<feature type="domain" description="PAC" evidence="2">
    <location>
        <begin position="102"/>
        <end position="154"/>
    </location>
</feature>
<dbReference type="AlphaFoldDB" id="A0A9X2MSE7"/>
<dbReference type="Gene3D" id="3.30.70.270">
    <property type="match status" value="1"/>
</dbReference>
<feature type="domain" description="PAS" evidence="1">
    <location>
        <begin position="155"/>
        <end position="225"/>
    </location>
</feature>
<feature type="domain" description="PAC" evidence="2">
    <location>
        <begin position="228"/>
        <end position="279"/>
    </location>
</feature>
<dbReference type="Gene3D" id="3.30.450.20">
    <property type="entry name" value="PAS domain"/>
    <property type="match status" value="3"/>
</dbReference>
<dbReference type="PROSITE" id="PS50113">
    <property type="entry name" value="PAC"/>
    <property type="match status" value="3"/>
</dbReference>
<dbReference type="FunFam" id="3.20.20.450:FF:000001">
    <property type="entry name" value="Cyclic di-GMP phosphodiesterase yahA"/>
    <property type="match status" value="1"/>
</dbReference>
<gene>
    <name evidence="5" type="ORF">NQZ67_16260</name>
</gene>
<feature type="domain" description="EAL" evidence="3">
    <location>
        <begin position="574"/>
        <end position="828"/>
    </location>
</feature>
<dbReference type="SMART" id="SM00086">
    <property type="entry name" value="PAC"/>
    <property type="match status" value="3"/>
</dbReference>
<dbReference type="Pfam" id="PF00563">
    <property type="entry name" value="EAL"/>
    <property type="match status" value="1"/>
</dbReference>
<dbReference type="InterPro" id="IPR043128">
    <property type="entry name" value="Rev_trsase/Diguanyl_cyclase"/>
</dbReference>
<dbReference type="NCBIfam" id="TIGR00254">
    <property type="entry name" value="GGDEF"/>
    <property type="match status" value="1"/>
</dbReference>
<dbReference type="PROSITE" id="PS50883">
    <property type="entry name" value="EAL"/>
    <property type="match status" value="1"/>
</dbReference>
<dbReference type="Gene3D" id="3.20.20.450">
    <property type="entry name" value="EAL domain"/>
    <property type="match status" value="1"/>
</dbReference>
<feature type="domain" description="PAC" evidence="2">
    <location>
        <begin position="350"/>
        <end position="400"/>
    </location>
</feature>